<gene>
    <name evidence="4" type="ORF">SAMN02745163_00083</name>
</gene>
<dbReference type="PANTHER" id="PTHR10357:SF210">
    <property type="entry name" value="MALTODEXTRIN GLUCOSIDASE"/>
    <property type="match status" value="1"/>
</dbReference>
<dbReference type="GO" id="GO:0016798">
    <property type="term" value="F:hydrolase activity, acting on glycosyl bonds"/>
    <property type="evidence" value="ECO:0007669"/>
    <property type="project" value="UniProtKB-KW"/>
</dbReference>
<keyword evidence="5" id="KW-1185">Reference proteome</keyword>
<dbReference type="InterPro" id="IPR006047">
    <property type="entry name" value="GH13_cat_dom"/>
</dbReference>
<dbReference type="InterPro" id="IPR017853">
    <property type="entry name" value="GH"/>
</dbReference>
<dbReference type="CDD" id="cd11353">
    <property type="entry name" value="AmyAc_euk_bac_CMD_like"/>
    <property type="match status" value="1"/>
</dbReference>
<dbReference type="SUPFAM" id="SSF51011">
    <property type="entry name" value="Glycosyl hydrolase domain"/>
    <property type="match status" value="1"/>
</dbReference>
<sequence length="449" mass="52871">MGKWVDKAIVYQVYPLGFCGALYRKKDDDMYVNRLSLINDEFIDHLKNIGINTIYLGPIFESSYHGYDTSNYFKIDSRLGNNNDFKNLSKKLHENNLRVILDGVFNHVGREFWAFKDVIRNRNKSKYKDWFYINFNSNNNYNDGLSYSNWEGHNELVKLNLSNVKVKEHIFNAIKYWVNEFNIDGIRLDVAYSLDREFLIEVKNLCSTLNDGLWLIGEMIHGDYNSICNKDMLDAVTNYECYKGIYSSHNDKNYFEIAYSFNRQFGNYGIYKNCDFYNFVDNHDVDRIASILKDKELINNVYAMLYTMKGKPAIYYGSEFLIEGSKKQGDEALRPNMNLKELKASANNKEVLENISKLSQIRMNNKAIQEGEYKQLFLSNNQFAFARIKDEEFIIVAFNIGEEYEFRIKEMYSFLKFIDLMTKEVVYISDSLIKFRVGGKDFRILRGYE</sequence>
<dbReference type="PANTHER" id="PTHR10357">
    <property type="entry name" value="ALPHA-AMYLASE FAMILY MEMBER"/>
    <property type="match status" value="1"/>
</dbReference>
<dbReference type="STRING" id="1121302.SAMN02745163_00083"/>
<dbReference type="SUPFAM" id="SSF51445">
    <property type="entry name" value="(Trans)glycosidases"/>
    <property type="match status" value="1"/>
</dbReference>
<proteinExistence type="predicted"/>
<keyword evidence="1" id="KW-0378">Hydrolase</keyword>
<dbReference type="Proteomes" id="UP000184310">
    <property type="component" value="Unassembled WGS sequence"/>
</dbReference>
<accession>A0A1M6AHE2</accession>
<feature type="domain" description="Glycosyl hydrolase family 13 catalytic" evidence="3">
    <location>
        <begin position="12"/>
        <end position="362"/>
    </location>
</feature>
<evidence type="ECO:0000256" key="2">
    <source>
        <dbReference type="ARBA" id="ARBA00023295"/>
    </source>
</evidence>
<reference evidence="4 5" key="1">
    <citation type="submission" date="2016-11" db="EMBL/GenBank/DDBJ databases">
        <authorList>
            <person name="Jaros S."/>
            <person name="Januszkiewicz K."/>
            <person name="Wedrychowicz H."/>
        </authorList>
    </citation>
    <scope>NUCLEOTIDE SEQUENCE [LARGE SCALE GENOMIC DNA]</scope>
    <source>
        <strain evidence="4 5">DSM 21758</strain>
    </source>
</reference>
<organism evidence="4 5">
    <name type="scientific">Clostridium cavendishii DSM 21758</name>
    <dbReference type="NCBI Taxonomy" id="1121302"/>
    <lineage>
        <taxon>Bacteria</taxon>
        <taxon>Bacillati</taxon>
        <taxon>Bacillota</taxon>
        <taxon>Clostridia</taxon>
        <taxon>Eubacteriales</taxon>
        <taxon>Clostridiaceae</taxon>
        <taxon>Clostridium</taxon>
    </lineage>
</organism>
<dbReference type="Gene3D" id="3.20.20.80">
    <property type="entry name" value="Glycosidases"/>
    <property type="match status" value="1"/>
</dbReference>
<keyword evidence="2 4" id="KW-0326">Glycosidase</keyword>
<dbReference type="OrthoDB" id="9805159at2"/>
<dbReference type="SMART" id="SM00642">
    <property type="entry name" value="Aamy"/>
    <property type="match status" value="1"/>
</dbReference>
<dbReference type="AlphaFoldDB" id="A0A1M6AHE2"/>
<dbReference type="Pfam" id="PF00128">
    <property type="entry name" value="Alpha-amylase"/>
    <property type="match status" value="1"/>
</dbReference>
<dbReference type="Gene3D" id="2.60.40.1180">
    <property type="entry name" value="Golgi alpha-mannosidase II"/>
    <property type="match status" value="1"/>
</dbReference>
<evidence type="ECO:0000313" key="4">
    <source>
        <dbReference type="EMBL" id="SHI35837.1"/>
    </source>
</evidence>
<evidence type="ECO:0000313" key="5">
    <source>
        <dbReference type="Proteomes" id="UP000184310"/>
    </source>
</evidence>
<dbReference type="GO" id="GO:0005975">
    <property type="term" value="P:carbohydrate metabolic process"/>
    <property type="evidence" value="ECO:0007669"/>
    <property type="project" value="InterPro"/>
</dbReference>
<dbReference type="InterPro" id="IPR013780">
    <property type="entry name" value="Glyco_hydro_b"/>
</dbReference>
<name>A0A1M6AHE2_9CLOT</name>
<dbReference type="EMBL" id="FQZB01000003">
    <property type="protein sequence ID" value="SHI35837.1"/>
    <property type="molecule type" value="Genomic_DNA"/>
</dbReference>
<protein>
    <submittedName>
        <fullName evidence="4">Glycosidase</fullName>
    </submittedName>
</protein>
<evidence type="ECO:0000259" key="3">
    <source>
        <dbReference type="SMART" id="SM00642"/>
    </source>
</evidence>
<dbReference type="RefSeq" id="WP_072984176.1">
    <property type="nucleotide sequence ID" value="NZ_FQZB01000003.1"/>
</dbReference>
<evidence type="ECO:0000256" key="1">
    <source>
        <dbReference type="ARBA" id="ARBA00022801"/>
    </source>
</evidence>